<feature type="region of interest" description="Disordered" evidence="1">
    <location>
        <begin position="254"/>
        <end position="295"/>
    </location>
</feature>
<evidence type="ECO:0000256" key="1">
    <source>
        <dbReference type="SAM" id="MobiDB-lite"/>
    </source>
</evidence>
<organism evidence="2 3">
    <name type="scientific">Aquimarina aggregata</name>
    <dbReference type="NCBI Taxonomy" id="1642818"/>
    <lineage>
        <taxon>Bacteria</taxon>
        <taxon>Pseudomonadati</taxon>
        <taxon>Bacteroidota</taxon>
        <taxon>Flavobacteriia</taxon>
        <taxon>Flavobacteriales</taxon>
        <taxon>Flavobacteriaceae</taxon>
        <taxon>Aquimarina</taxon>
    </lineage>
</organism>
<sequence length="340" mass="37034">MFFLIFSLVSIVSCDDGDIIVTSFEFDDVALQVCSGAEENEFVFFKINPTNNEAISFNFIGPYQENVVSEMPINIDLATGESNGLIYRKFNVTVTSDYYCANIPSSSIRVTDELIATSGNAAITTEIVAEDDQDGVDPIEESGGIDPTADIDDDGIPNYQDSTANGSGTTPECPDVNGDGICDTLEKIFDADGDGLPNFKDQDDDNDNVLTSAELGNLTANNNVFQDTDGDMIPDYLDDDDDGDMIPTINEDLTVNADGSIGNNNPRDDDSDEDGIDNYLDADSTERNDTATPSLANSTVRTTFRTIIRITNMMFDGNEQNFENDIFGTRDVEVTRNLLE</sequence>
<accession>A0A163B9B8</accession>
<dbReference type="InterPro" id="IPR018247">
    <property type="entry name" value="EF_Hand_1_Ca_BS"/>
</dbReference>
<evidence type="ECO:0008006" key="4">
    <source>
        <dbReference type="Google" id="ProtNLM"/>
    </source>
</evidence>
<dbReference type="InterPro" id="IPR028974">
    <property type="entry name" value="TSP_type-3_rpt"/>
</dbReference>
<proteinExistence type="predicted"/>
<feature type="compositionally biased region" description="Polar residues" evidence="1">
    <location>
        <begin position="159"/>
        <end position="170"/>
    </location>
</feature>
<name>A0A163B9B8_9FLAO</name>
<dbReference type="PROSITE" id="PS00018">
    <property type="entry name" value="EF_HAND_1"/>
    <property type="match status" value="1"/>
</dbReference>
<feature type="compositionally biased region" description="Acidic residues" evidence="1">
    <location>
        <begin position="228"/>
        <end position="241"/>
    </location>
</feature>
<dbReference type="AlphaFoldDB" id="A0A163B9B8"/>
<gene>
    <name evidence="2" type="ORF">AWE51_23675</name>
</gene>
<dbReference type="EMBL" id="LQRT01000007">
    <property type="protein sequence ID" value="KZS41152.1"/>
    <property type="molecule type" value="Genomic_DNA"/>
</dbReference>
<comment type="caution">
    <text evidence="2">The sequence shown here is derived from an EMBL/GenBank/DDBJ whole genome shotgun (WGS) entry which is preliminary data.</text>
</comment>
<dbReference type="STRING" id="1642818.AWE51_23675"/>
<reference evidence="2 3" key="1">
    <citation type="submission" date="2016-01" db="EMBL/GenBank/DDBJ databases">
        <title>The draft genome sequence of Aquimarina sp. RZW4-3-2.</title>
        <authorList>
            <person name="Wang Y."/>
        </authorList>
    </citation>
    <scope>NUCLEOTIDE SEQUENCE [LARGE SCALE GENOMIC DNA]</scope>
    <source>
        <strain evidence="2 3">RZW4-3-2</strain>
    </source>
</reference>
<dbReference type="Gene3D" id="4.10.1080.10">
    <property type="entry name" value="TSP type-3 repeat"/>
    <property type="match status" value="1"/>
</dbReference>
<keyword evidence="3" id="KW-1185">Reference proteome</keyword>
<feature type="region of interest" description="Disordered" evidence="1">
    <location>
        <begin position="134"/>
        <end position="178"/>
    </location>
</feature>
<evidence type="ECO:0000313" key="2">
    <source>
        <dbReference type="EMBL" id="KZS41152.1"/>
    </source>
</evidence>
<feature type="region of interest" description="Disordered" evidence="1">
    <location>
        <begin position="221"/>
        <end position="241"/>
    </location>
</feature>
<protein>
    <recommendedName>
        <fullName evidence="4">EF-hand domain-containing protein</fullName>
    </recommendedName>
</protein>
<dbReference type="Proteomes" id="UP000076715">
    <property type="component" value="Unassembled WGS sequence"/>
</dbReference>
<dbReference type="GO" id="GO:0005509">
    <property type="term" value="F:calcium ion binding"/>
    <property type="evidence" value="ECO:0007669"/>
    <property type="project" value="InterPro"/>
</dbReference>
<evidence type="ECO:0000313" key="3">
    <source>
        <dbReference type="Proteomes" id="UP000076715"/>
    </source>
</evidence>